<dbReference type="AlphaFoldDB" id="I4I423"/>
<name>I4I423_MICAE</name>
<evidence type="ECO:0000313" key="2">
    <source>
        <dbReference type="Proteomes" id="UP000004775"/>
    </source>
</evidence>
<dbReference type="HOGENOM" id="CLU_3027196_0_0_3"/>
<dbReference type="EMBL" id="CAIO01000499">
    <property type="protein sequence ID" value="CCI29047.1"/>
    <property type="molecule type" value="Genomic_DNA"/>
</dbReference>
<sequence>MQRILKRACRILERVFDSQGVFGVADLRPESYFVGFLKPRPKLTFGYDAGLAFIP</sequence>
<accession>I4I423</accession>
<gene>
    <name evidence="1" type="ORF">MICAH_5480002</name>
</gene>
<evidence type="ECO:0000313" key="1">
    <source>
        <dbReference type="EMBL" id="CCI29047.1"/>
    </source>
</evidence>
<organism evidence="1 2">
    <name type="scientific">Microcystis aeruginosa PCC 9809</name>
    <dbReference type="NCBI Taxonomy" id="1160285"/>
    <lineage>
        <taxon>Bacteria</taxon>
        <taxon>Bacillati</taxon>
        <taxon>Cyanobacteriota</taxon>
        <taxon>Cyanophyceae</taxon>
        <taxon>Oscillatoriophycideae</taxon>
        <taxon>Chroococcales</taxon>
        <taxon>Microcystaceae</taxon>
        <taxon>Microcystis</taxon>
    </lineage>
</organism>
<reference evidence="1 2" key="1">
    <citation type="submission" date="2012-04" db="EMBL/GenBank/DDBJ databases">
        <authorList>
            <person name="Genoscope - CEA"/>
        </authorList>
    </citation>
    <scope>NUCLEOTIDE SEQUENCE [LARGE SCALE GENOMIC DNA]</scope>
    <source>
        <strain evidence="1 2">9809</strain>
    </source>
</reference>
<protein>
    <submittedName>
        <fullName evidence="1">Uncharacterized protein</fullName>
    </submittedName>
</protein>
<proteinExistence type="predicted"/>
<dbReference type="Proteomes" id="UP000004775">
    <property type="component" value="Unassembled WGS sequence"/>
</dbReference>
<comment type="caution">
    <text evidence="1">The sequence shown here is derived from an EMBL/GenBank/DDBJ whole genome shotgun (WGS) entry which is preliminary data.</text>
</comment>